<keyword evidence="7" id="KW-1185">Reference proteome</keyword>
<evidence type="ECO:0000256" key="3">
    <source>
        <dbReference type="ARBA" id="ARBA00022833"/>
    </source>
</evidence>
<keyword evidence="2 4" id="KW-0863">Zinc-finger</keyword>
<dbReference type="InterPro" id="IPR001841">
    <property type="entry name" value="Znf_RING"/>
</dbReference>
<reference evidence="8" key="2">
    <citation type="submission" date="2025-08" db="UniProtKB">
        <authorList>
            <consortium name="RefSeq"/>
        </authorList>
    </citation>
    <scope>IDENTIFICATION</scope>
    <source>
        <tissue evidence="8">Young leaves</tissue>
    </source>
</reference>
<accession>A0A8B7BGQ5</accession>
<dbReference type="SUPFAM" id="SSF57850">
    <property type="entry name" value="RING/U-box"/>
    <property type="match status" value="1"/>
</dbReference>
<feature type="domain" description="RING-type" evidence="6">
    <location>
        <begin position="95"/>
        <end position="135"/>
    </location>
</feature>
<dbReference type="PANTHER" id="PTHR46537">
    <property type="entry name" value="OS11G0578200 PROTEIN"/>
    <property type="match status" value="1"/>
</dbReference>
<keyword evidence="3" id="KW-0862">Zinc</keyword>
<keyword evidence="1" id="KW-0479">Metal-binding</keyword>
<dbReference type="PROSITE" id="PS50089">
    <property type="entry name" value="ZF_RING_2"/>
    <property type="match status" value="1"/>
</dbReference>
<sequence>MPAQKRPLPPPSDHLGVPTDSSPLPPPRPSQQQQQLPQGDGEQPPQPSPPPELPQEEDGGKDSDGEGGSQSSADAADKEEFILVKLMDIRKEVQCPICLGIIRKTRTVMECLHRFCRECIDKSMRLGNNECPACRTHCASRRSLRDDPNYDTLIAALYPDIDKYEEEELDFSEEEKARNKKIQASIAETFRRQSEALGRKRAAKATTDIFARKLRGNFRAHGQYLRVRGRIGGRDSALACSDDDDEEEANGNDGGKDSSSAEDRSPDVRQKRCRRWGMPRSSPARTACNVDGEENDDLEVNRENLRTSPLRAGEMLAWGKNGTRSQTRHGNTSGSSGRLVRFGRMAKFADHIRNLDETDAEFDVHLTLLPLDEQSMPKLEHPYLCCSPTLCIRHLCQFIALQTSVQAEEVEIYVRKPKVGSQAINSCTTVNKTESDPLEGLQIVEAQGSLAKLHVSYPAKRGDLVLVYALKIQS</sequence>
<feature type="region of interest" description="Disordered" evidence="5">
    <location>
        <begin position="235"/>
        <end position="295"/>
    </location>
</feature>
<proteinExistence type="predicted"/>
<protein>
    <submittedName>
        <fullName evidence="8">E3 ubiquitin-protein ligase RING1a</fullName>
    </submittedName>
</protein>
<reference evidence="7" key="1">
    <citation type="journal article" date="2019" name="Nat. Commun.">
        <title>Genome-wide association mapping of date palm fruit traits.</title>
        <authorList>
            <person name="Hazzouri K.M."/>
            <person name="Gros-Balthazard M."/>
            <person name="Flowers J.M."/>
            <person name="Copetti D."/>
            <person name="Lemansour A."/>
            <person name="Lebrun M."/>
            <person name="Masmoudi K."/>
            <person name="Ferrand S."/>
            <person name="Dhar M.I."/>
            <person name="Fresquez Z.A."/>
            <person name="Rosas U."/>
            <person name="Zhang J."/>
            <person name="Talag J."/>
            <person name="Lee S."/>
            <person name="Kudrna D."/>
            <person name="Powell R.F."/>
            <person name="Leitch I.J."/>
            <person name="Krueger R.R."/>
            <person name="Wing R.A."/>
            <person name="Amiri K.M.A."/>
            <person name="Purugganan M.D."/>
        </authorList>
    </citation>
    <scope>NUCLEOTIDE SEQUENCE [LARGE SCALE GENOMIC DNA]</scope>
    <source>
        <strain evidence="7">cv. Khalas</strain>
    </source>
</reference>
<dbReference type="InterPro" id="IPR017907">
    <property type="entry name" value="Znf_RING_CS"/>
</dbReference>
<dbReference type="InterPro" id="IPR044592">
    <property type="entry name" value="RING1A/B"/>
</dbReference>
<dbReference type="AlphaFoldDB" id="A0A8B7BGQ5"/>
<dbReference type="InterPro" id="IPR013083">
    <property type="entry name" value="Znf_RING/FYVE/PHD"/>
</dbReference>
<evidence type="ECO:0000313" key="8">
    <source>
        <dbReference type="RefSeq" id="XP_008776252.2"/>
    </source>
</evidence>
<dbReference type="PANTHER" id="PTHR46537:SF3">
    <property type="entry name" value="E3 UBIQUITIN-PROTEIN LIGASE RING1A"/>
    <property type="match status" value="1"/>
</dbReference>
<name>A0A8B7BGQ5_PHODC</name>
<evidence type="ECO:0000313" key="7">
    <source>
        <dbReference type="Proteomes" id="UP000228380"/>
    </source>
</evidence>
<dbReference type="GO" id="GO:0008270">
    <property type="term" value="F:zinc ion binding"/>
    <property type="evidence" value="ECO:0007669"/>
    <property type="project" value="UniProtKB-KW"/>
</dbReference>
<feature type="compositionally biased region" description="Acidic residues" evidence="5">
    <location>
        <begin position="241"/>
        <end position="250"/>
    </location>
</feature>
<gene>
    <name evidence="8" type="primary">LOC103696416</name>
</gene>
<feature type="compositionally biased region" description="Low complexity" evidence="5">
    <location>
        <begin position="30"/>
        <end position="43"/>
    </location>
</feature>
<feature type="region of interest" description="Disordered" evidence="5">
    <location>
        <begin position="1"/>
        <end position="76"/>
    </location>
</feature>
<organism evidence="7 8">
    <name type="scientific">Phoenix dactylifera</name>
    <name type="common">Date palm</name>
    <dbReference type="NCBI Taxonomy" id="42345"/>
    <lineage>
        <taxon>Eukaryota</taxon>
        <taxon>Viridiplantae</taxon>
        <taxon>Streptophyta</taxon>
        <taxon>Embryophyta</taxon>
        <taxon>Tracheophyta</taxon>
        <taxon>Spermatophyta</taxon>
        <taxon>Magnoliopsida</taxon>
        <taxon>Liliopsida</taxon>
        <taxon>Arecaceae</taxon>
        <taxon>Coryphoideae</taxon>
        <taxon>Phoeniceae</taxon>
        <taxon>Phoenix</taxon>
    </lineage>
</organism>
<dbReference type="KEGG" id="pda:103696416"/>
<evidence type="ECO:0000256" key="2">
    <source>
        <dbReference type="ARBA" id="ARBA00022771"/>
    </source>
</evidence>
<evidence type="ECO:0000259" key="6">
    <source>
        <dbReference type="PROSITE" id="PS50089"/>
    </source>
</evidence>
<feature type="compositionally biased region" description="Pro residues" evidence="5">
    <location>
        <begin position="44"/>
        <end position="53"/>
    </location>
</feature>
<dbReference type="SMART" id="SM00184">
    <property type="entry name" value="RING"/>
    <property type="match status" value="1"/>
</dbReference>
<dbReference type="Pfam" id="PF13923">
    <property type="entry name" value="zf-C3HC4_2"/>
    <property type="match status" value="1"/>
</dbReference>
<feature type="compositionally biased region" description="Basic and acidic residues" evidence="5">
    <location>
        <begin position="254"/>
        <end position="270"/>
    </location>
</feature>
<dbReference type="PROSITE" id="PS00518">
    <property type="entry name" value="ZF_RING_1"/>
    <property type="match status" value="1"/>
</dbReference>
<evidence type="ECO:0000256" key="4">
    <source>
        <dbReference type="PROSITE-ProRule" id="PRU00175"/>
    </source>
</evidence>
<dbReference type="GeneID" id="103696416"/>
<evidence type="ECO:0000256" key="5">
    <source>
        <dbReference type="SAM" id="MobiDB-lite"/>
    </source>
</evidence>
<dbReference type="Proteomes" id="UP000228380">
    <property type="component" value="Chromosome 11"/>
</dbReference>
<dbReference type="Gene3D" id="3.30.40.10">
    <property type="entry name" value="Zinc/RING finger domain, C3HC4 (zinc finger)"/>
    <property type="match status" value="1"/>
</dbReference>
<evidence type="ECO:0000256" key="1">
    <source>
        <dbReference type="ARBA" id="ARBA00022723"/>
    </source>
</evidence>
<dbReference type="CDD" id="cd16531">
    <property type="entry name" value="RING-HC_RING1-like"/>
    <property type="match status" value="1"/>
</dbReference>
<dbReference type="OrthoDB" id="337575at2759"/>
<dbReference type="RefSeq" id="XP_008776252.2">
    <property type="nucleotide sequence ID" value="XM_008778030.4"/>
</dbReference>